<evidence type="ECO:0000313" key="2">
    <source>
        <dbReference type="Proteomes" id="UP000515917"/>
    </source>
</evidence>
<evidence type="ECO:0000313" key="1">
    <source>
        <dbReference type="EMBL" id="QBC44449.1"/>
    </source>
</evidence>
<reference evidence="1 2" key="1">
    <citation type="submission" date="2018-01" db="EMBL/GenBank/DDBJ databases">
        <title>Genome sequence of Iodobacter sp. strain PCH194 isolated from Indian Trans-Himalaya.</title>
        <authorList>
            <person name="Kumar V."/>
            <person name="Thakur V."/>
            <person name="Kumar S."/>
            <person name="Singh D."/>
        </authorList>
    </citation>
    <scope>NUCLEOTIDE SEQUENCE [LARGE SCALE GENOMIC DNA]</scope>
    <source>
        <strain evidence="1 2">PCH194</strain>
    </source>
</reference>
<accession>A0A7G3GB75</accession>
<name>A0A7G3GB75_9NEIS</name>
<protein>
    <submittedName>
        <fullName evidence="1">Uncharacterized protein</fullName>
    </submittedName>
</protein>
<dbReference type="AlphaFoldDB" id="A0A7G3GB75"/>
<organism evidence="1 2">
    <name type="scientific">Iodobacter fluviatilis</name>
    <dbReference type="NCBI Taxonomy" id="537"/>
    <lineage>
        <taxon>Bacteria</taxon>
        <taxon>Pseudomonadati</taxon>
        <taxon>Pseudomonadota</taxon>
        <taxon>Betaproteobacteria</taxon>
        <taxon>Neisseriales</taxon>
        <taxon>Chitinibacteraceae</taxon>
        <taxon>Iodobacter</taxon>
    </lineage>
</organism>
<proteinExistence type="predicted"/>
<gene>
    <name evidence="1" type="ORF">C1H71_13520</name>
</gene>
<keyword evidence="2" id="KW-1185">Reference proteome</keyword>
<sequence>MRTEFTVTGNALQFLGHDLSVKAQRCTAIALTKTASAAKAAIVADLPRIFDRPVAFTMNALVVRAARYERGSMTARVDFKDWQTKYMRNIIDGGADMAAARHLKRFELALQAVNAMPRGWVCVPAKGFPVDGYGNMGRGTLMKIVSQIGTELLSGYQNRTHDPKAMARNKKRNGTFFALQPGNKQGMPAGVYQRVRTGFGWGTRLVLAYVKSAKYTQRLKLKDYAQAAYQQHFQTEFNKAMNT</sequence>
<dbReference type="KEGG" id="ifl:C1H71_13520"/>
<dbReference type="RefSeq" id="WP_130106988.1">
    <property type="nucleotide sequence ID" value="NZ_CP025781.1"/>
</dbReference>
<dbReference type="EMBL" id="CP025781">
    <property type="protein sequence ID" value="QBC44449.1"/>
    <property type="molecule type" value="Genomic_DNA"/>
</dbReference>
<dbReference type="Proteomes" id="UP000515917">
    <property type="component" value="Chromosome"/>
</dbReference>